<dbReference type="PANTHER" id="PTHR36451">
    <property type="entry name" value="PAPS-DEPENDENT SULFOTRANSFERASE STF3"/>
    <property type="match status" value="1"/>
</dbReference>
<reference evidence="1" key="1">
    <citation type="submission" date="2021-12" db="EMBL/GenBank/DDBJ databases">
        <authorList>
            <person name="Rodrigo-Torres L."/>
            <person name="Arahal R. D."/>
            <person name="Lucena T."/>
        </authorList>
    </citation>
    <scope>NUCLEOTIDE SEQUENCE</scope>
    <source>
        <strain evidence="1">CECT 8267</strain>
    </source>
</reference>
<evidence type="ECO:0000313" key="2">
    <source>
        <dbReference type="Proteomes" id="UP000838100"/>
    </source>
</evidence>
<dbReference type="InterPro" id="IPR052736">
    <property type="entry name" value="Stf3_sulfotransferase"/>
</dbReference>
<comment type="caution">
    <text evidence="1">The sequence shown here is derived from an EMBL/GenBank/DDBJ whole genome shotgun (WGS) entry which is preliminary data.</text>
</comment>
<gene>
    <name evidence="1" type="ORF">SIN8267_01009</name>
</gene>
<dbReference type="EMBL" id="CAKLPX010000001">
    <property type="protein sequence ID" value="CAH0990908.1"/>
    <property type="molecule type" value="Genomic_DNA"/>
</dbReference>
<evidence type="ECO:0000313" key="1">
    <source>
        <dbReference type="EMBL" id="CAH0990908.1"/>
    </source>
</evidence>
<name>A0ABM9ACI3_9GAMM</name>
<dbReference type="Gene3D" id="3.40.50.300">
    <property type="entry name" value="P-loop containing nucleotide triphosphate hydrolases"/>
    <property type="match status" value="1"/>
</dbReference>
<protein>
    <recommendedName>
        <fullName evidence="3">Sulfotransferase</fullName>
    </recommendedName>
</protein>
<accession>A0ABM9ACI3</accession>
<organism evidence="1 2">
    <name type="scientific">Sinobacterium norvegicum</name>
    <dbReference type="NCBI Taxonomy" id="1641715"/>
    <lineage>
        <taxon>Bacteria</taxon>
        <taxon>Pseudomonadati</taxon>
        <taxon>Pseudomonadota</taxon>
        <taxon>Gammaproteobacteria</taxon>
        <taxon>Cellvibrionales</taxon>
        <taxon>Spongiibacteraceae</taxon>
        <taxon>Sinobacterium</taxon>
    </lineage>
</organism>
<proteinExistence type="predicted"/>
<keyword evidence="2" id="KW-1185">Reference proteome</keyword>
<evidence type="ECO:0008006" key="3">
    <source>
        <dbReference type="Google" id="ProtNLM"/>
    </source>
</evidence>
<dbReference type="InterPro" id="IPR027417">
    <property type="entry name" value="P-loop_NTPase"/>
</dbReference>
<dbReference type="Pfam" id="PF13469">
    <property type="entry name" value="Sulfotransfer_3"/>
    <property type="match status" value="1"/>
</dbReference>
<dbReference type="Proteomes" id="UP000838100">
    <property type="component" value="Unassembled WGS sequence"/>
</dbReference>
<dbReference type="PANTHER" id="PTHR36451:SF1">
    <property type="entry name" value="OMEGA-HYDROXY-BETA-DIHYDROMENAQUINONE-9 SULFOTRANSFERASE STF3"/>
    <property type="match status" value="1"/>
</dbReference>
<dbReference type="SUPFAM" id="SSF52540">
    <property type="entry name" value="P-loop containing nucleoside triphosphate hydrolases"/>
    <property type="match status" value="1"/>
</dbReference>
<sequence>MSFSKVATDIKRPFAVTLINTVGRLLNTVGITAVRLDEQKLLNKAQKNTGLSDFGDDDFREGLTVLLHSLEHEAELNLLGRIMAYKQVLNLLKNRLLITDTLKKNPEIEQIDIAKPMIIAGLPRTGTTILQGLLAADPDSRVLKFWEGAQPCPPASGPDNRIADSKKDMDILCQFIPGFQAIHSVGAELPQECLTLMAINFTSAQFELNFNVPSYQEWYFNRDLSKTFIFHKKCLQLLQFYQPGQHWVLKTPPHVSAVEPLLAIYPDARILQTHRDPAKVMISVSSLYYALHALGSDTVTPTMIGALEVKNWARHLEISMQARDRLGDKAEQIYDVYFDDLLDTPVAEIKKIYNHFNMTWSDTLEQTLNTFMAQNTREKHGKHAYSAEMFGLNEDELDEAFSAYRQRFNISKNNR</sequence>
<dbReference type="RefSeq" id="WP_237443573.1">
    <property type="nucleotide sequence ID" value="NZ_CAKLPX010000001.1"/>
</dbReference>